<gene>
    <name evidence="2" type="ORF">FRZ32_04005</name>
</gene>
<accession>A0A5C6TRD3</accession>
<dbReference type="AlphaFoldDB" id="A0A5C6TRD3"/>
<dbReference type="SUPFAM" id="SSF51905">
    <property type="entry name" value="FAD/NAD(P)-binding domain"/>
    <property type="match status" value="1"/>
</dbReference>
<feature type="domain" description="FAD-binding" evidence="1">
    <location>
        <begin position="4"/>
        <end position="119"/>
    </location>
</feature>
<protein>
    <submittedName>
        <fullName evidence="2">Oxidoreductase</fullName>
    </submittedName>
</protein>
<evidence type="ECO:0000313" key="3">
    <source>
        <dbReference type="Proteomes" id="UP000321249"/>
    </source>
</evidence>
<reference evidence="2 3" key="1">
    <citation type="journal article" date="2015" name="J. Microbiol.">
        <title>Sphingosinicella ginsenosidimutans sp. nov., with ginsenoside converting activity.</title>
        <authorList>
            <person name="Kim J.K."/>
            <person name="Kang M.S."/>
            <person name="Park S.C."/>
            <person name="Kim K.M."/>
            <person name="Choi K."/>
            <person name="Yoon M.H."/>
            <person name="Im W.T."/>
        </authorList>
    </citation>
    <scope>NUCLEOTIDE SEQUENCE [LARGE SCALE GENOMIC DNA]</scope>
    <source>
        <strain evidence="2 3">BS-11</strain>
    </source>
</reference>
<keyword evidence="3" id="KW-1185">Reference proteome</keyword>
<dbReference type="InterPro" id="IPR050407">
    <property type="entry name" value="Geranylgeranyl_reductase"/>
</dbReference>
<dbReference type="PANTHER" id="PTHR42685">
    <property type="entry name" value="GERANYLGERANYL DIPHOSPHATE REDUCTASE"/>
    <property type="match status" value="1"/>
</dbReference>
<organism evidence="2 3">
    <name type="scientific">Allosphingosinicella ginsenosidimutans</name>
    <dbReference type="NCBI Taxonomy" id="1176539"/>
    <lineage>
        <taxon>Bacteria</taxon>
        <taxon>Pseudomonadati</taxon>
        <taxon>Pseudomonadota</taxon>
        <taxon>Alphaproteobacteria</taxon>
        <taxon>Sphingomonadales</taxon>
        <taxon>Sphingomonadaceae</taxon>
        <taxon>Allosphingosinicella</taxon>
    </lineage>
</organism>
<evidence type="ECO:0000259" key="1">
    <source>
        <dbReference type="Pfam" id="PF01494"/>
    </source>
</evidence>
<dbReference type="GO" id="GO:0071949">
    <property type="term" value="F:FAD binding"/>
    <property type="evidence" value="ECO:0007669"/>
    <property type="project" value="InterPro"/>
</dbReference>
<dbReference type="PANTHER" id="PTHR42685:SF22">
    <property type="entry name" value="CONDITIONED MEDIUM FACTOR RECEPTOR 1"/>
    <property type="match status" value="1"/>
</dbReference>
<dbReference type="Pfam" id="PF01494">
    <property type="entry name" value="FAD_binding_3"/>
    <property type="match status" value="1"/>
</dbReference>
<dbReference type="InterPro" id="IPR036188">
    <property type="entry name" value="FAD/NAD-bd_sf"/>
</dbReference>
<name>A0A5C6TRD3_9SPHN</name>
<dbReference type="Proteomes" id="UP000321249">
    <property type="component" value="Unassembled WGS sequence"/>
</dbReference>
<comment type="caution">
    <text evidence="2">The sequence shown here is derived from an EMBL/GenBank/DDBJ whole genome shotgun (WGS) entry which is preliminary data.</text>
</comment>
<dbReference type="InterPro" id="IPR002938">
    <property type="entry name" value="FAD-bd"/>
</dbReference>
<sequence>MHRTSALIVGGGPAGAATATVLARAGAMPVVIERSRGPHDPVCGGFLGWDAIAALGKLGLDPHSLGARPIHRLRLVAGRRIVEARLPHEAAGLSRRTLDAALLGLAEAAGASVLRGRTARAVSGNRVRLDGNEELAGDALFLATGKHELRGAERDIGDRPVSVGLRAALPGRAGLAMALDGTIELHLFDGGYCGLLLQEDGTANLCLSVARGRMSASGGPAALVRSLAREAPLLIDRIGDTLPGRWDAIAGVPYGWRAKTGEADRYRVGDQAAVIASLAGDGIAIALTSGMAAADSFLRGEADFQAGFARRAARPVRVAELLRHLAEHRFGRGPMMTLAAVPGVAATAARLTRIG</sequence>
<dbReference type="EMBL" id="VOQQ01000001">
    <property type="protein sequence ID" value="TXC62903.1"/>
    <property type="molecule type" value="Genomic_DNA"/>
</dbReference>
<proteinExistence type="predicted"/>
<dbReference type="OrthoDB" id="5652862at2"/>
<dbReference type="PRINTS" id="PR00411">
    <property type="entry name" value="PNDRDTASEI"/>
</dbReference>
<dbReference type="RefSeq" id="WP_147042290.1">
    <property type="nucleotide sequence ID" value="NZ_BAABIR010000002.1"/>
</dbReference>
<evidence type="ECO:0000313" key="2">
    <source>
        <dbReference type="EMBL" id="TXC62903.1"/>
    </source>
</evidence>
<dbReference type="Gene3D" id="3.50.50.60">
    <property type="entry name" value="FAD/NAD(P)-binding domain"/>
    <property type="match status" value="1"/>
</dbReference>